<dbReference type="SMART" id="SM00389">
    <property type="entry name" value="HOX"/>
    <property type="match status" value="1"/>
</dbReference>
<reference evidence="10 11" key="1">
    <citation type="submission" date="2024-02" db="EMBL/GenBank/DDBJ databases">
        <title>de novo genome assembly of Solanum bulbocastanum strain 11H21.</title>
        <authorList>
            <person name="Hosaka A.J."/>
        </authorList>
    </citation>
    <scope>NUCLEOTIDE SEQUENCE [LARGE SCALE GENOMIC DNA]</scope>
    <source>
        <tissue evidence="10">Young leaves</tissue>
    </source>
</reference>
<keyword evidence="3 5" id="KW-0371">Homeobox</keyword>
<evidence type="ECO:0000256" key="3">
    <source>
        <dbReference type="ARBA" id="ARBA00023155"/>
    </source>
</evidence>
<dbReference type="InterPro" id="IPR005540">
    <property type="entry name" value="KNOX1"/>
</dbReference>
<dbReference type="InterPro" id="IPR009057">
    <property type="entry name" value="Homeodomain-like_sf"/>
</dbReference>
<evidence type="ECO:0008006" key="12">
    <source>
        <dbReference type="Google" id="ProtNLM"/>
    </source>
</evidence>
<dbReference type="EMBL" id="JBANQN010000008">
    <property type="protein sequence ID" value="KAK6782144.1"/>
    <property type="molecule type" value="Genomic_DNA"/>
</dbReference>
<dbReference type="GO" id="GO:0003677">
    <property type="term" value="F:DNA binding"/>
    <property type="evidence" value="ECO:0007669"/>
    <property type="project" value="UniProtKB-UniRule"/>
</dbReference>
<name>A0AAN8T679_SOLBU</name>
<protein>
    <recommendedName>
        <fullName evidence="12">Homeobox protein knotted-1-like 3</fullName>
    </recommendedName>
</protein>
<evidence type="ECO:0000256" key="4">
    <source>
        <dbReference type="ARBA" id="ARBA00023242"/>
    </source>
</evidence>
<dbReference type="InterPro" id="IPR050224">
    <property type="entry name" value="TALE_homeobox"/>
</dbReference>
<feature type="domain" description="ELK" evidence="9">
    <location>
        <begin position="282"/>
        <end position="302"/>
    </location>
</feature>
<dbReference type="PROSITE" id="PS50071">
    <property type="entry name" value="HOMEOBOX_2"/>
    <property type="match status" value="1"/>
</dbReference>
<evidence type="ECO:0000313" key="11">
    <source>
        <dbReference type="Proteomes" id="UP001371456"/>
    </source>
</evidence>
<comment type="caution">
    <text evidence="10">The sequence shown here is derived from an EMBL/GenBank/DDBJ whole genome shotgun (WGS) entry which is preliminary data.</text>
</comment>
<dbReference type="FunFam" id="1.10.10.60:FF:000143">
    <property type="entry name" value="homeobox protein knotted-1-like 3 isoform X1"/>
    <property type="match status" value="1"/>
</dbReference>
<evidence type="ECO:0000256" key="7">
    <source>
        <dbReference type="SAM" id="MobiDB-lite"/>
    </source>
</evidence>
<dbReference type="CDD" id="cd00086">
    <property type="entry name" value="homeodomain"/>
    <property type="match status" value="1"/>
</dbReference>
<dbReference type="SMART" id="SM01255">
    <property type="entry name" value="KNOX1"/>
    <property type="match status" value="1"/>
</dbReference>
<dbReference type="Pfam" id="PF03791">
    <property type="entry name" value="KNOX2"/>
    <property type="match status" value="1"/>
</dbReference>
<dbReference type="PANTHER" id="PTHR11850">
    <property type="entry name" value="HOMEOBOX PROTEIN TRANSCRIPTION FACTORS"/>
    <property type="match status" value="1"/>
</dbReference>
<keyword evidence="11" id="KW-1185">Reference proteome</keyword>
<keyword evidence="2 5" id="KW-0238">DNA-binding</keyword>
<dbReference type="Proteomes" id="UP001371456">
    <property type="component" value="Unassembled WGS sequence"/>
</dbReference>
<dbReference type="Gene3D" id="1.10.10.60">
    <property type="entry name" value="Homeodomain-like"/>
    <property type="match status" value="1"/>
</dbReference>
<keyword evidence="4 5" id="KW-0539">Nucleus</keyword>
<dbReference type="PROSITE" id="PS51213">
    <property type="entry name" value="ELK"/>
    <property type="match status" value="1"/>
</dbReference>
<feature type="region of interest" description="Disordered" evidence="7">
    <location>
        <begin position="359"/>
        <end position="379"/>
    </location>
</feature>
<dbReference type="AlphaFoldDB" id="A0AAN8T679"/>
<evidence type="ECO:0000259" key="8">
    <source>
        <dbReference type="PROSITE" id="PS50071"/>
    </source>
</evidence>
<evidence type="ECO:0000256" key="6">
    <source>
        <dbReference type="PROSITE-ProRule" id="PRU00559"/>
    </source>
</evidence>
<evidence type="ECO:0000256" key="2">
    <source>
        <dbReference type="ARBA" id="ARBA00023125"/>
    </source>
</evidence>
<feature type="DNA-binding region" description="Homeobox; TALE-type" evidence="5">
    <location>
        <begin position="303"/>
        <end position="366"/>
    </location>
</feature>
<dbReference type="InterPro" id="IPR005539">
    <property type="entry name" value="ELK_dom"/>
</dbReference>
<dbReference type="Pfam" id="PF05920">
    <property type="entry name" value="Homeobox_KN"/>
    <property type="match status" value="1"/>
</dbReference>
<accession>A0AAN8T679</accession>
<dbReference type="SMART" id="SM01256">
    <property type="entry name" value="KNOX2"/>
    <property type="match status" value="1"/>
</dbReference>
<dbReference type="GO" id="GO:0006355">
    <property type="term" value="P:regulation of DNA-templated transcription"/>
    <property type="evidence" value="ECO:0007669"/>
    <property type="project" value="InterPro"/>
</dbReference>
<dbReference type="InterPro" id="IPR008422">
    <property type="entry name" value="KN_HD"/>
</dbReference>
<dbReference type="SUPFAM" id="SSF46689">
    <property type="entry name" value="Homeodomain-like"/>
    <property type="match status" value="1"/>
</dbReference>
<evidence type="ECO:0000256" key="1">
    <source>
        <dbReference type="ARBA" id="ARBA00004123"/>
    </source>
</evidence>
<evidence type="ECO:0000259" key="9">
    <source>
        <dbReference type="PROSITE" id="PS51213"/>
    </source>
</evidence>
<comment type="subcellular location">
    <subcellularLocation>
        <location evidence="1 5">Nucleus</location>
    </subcellularLocation>
</comment>
<organism evidence="10 11">
    <name type="scientific">Solanum bulbocastanum</name>
    <name type="common">Wild potato</name>
    <dbReference type="NCBI Taxonomy" id="147425"/>
    <lineage>
        <taxon>Eukaryota</taxon>
        <taxon>Viridiplantae</taxon>
        <taxon>Streptophyta</taxon>
        <taxon>Embryophyta</taxon>
        <taxon>Tracheophyta</taxon>
        <taxon>Spermatophyta</taxon>
        <taxon>Magnoliopsida</taxon>
        <taxon>eudicotyledons</taxon>
        <taxon>Gunneridae</taxon>
        <taxon>Pentapetalae</taxon>
        <taxon>asterids</taxon>
        <taxon>lamiids</taxon>
        <taxon>Solanales</taxon>
        <taxon>Solanaceae</taxon>
        <taxon>Solanoideae</taxon>
        <taxon>Solaneae</taxon>
        <taxon>Solanum</taxon>
    </lineage>
</organism>
<dbReference type="GO" id="GO:0005634">
    <property type="term" value="C:nucleus"/>
    <property type="evidence" value="ECO:0007669"/>
    <property type="project" value="UniProtKB-SubCell"/>
</dbReference>
<dbReference type="Pfam" id="PF03789">
    <property type="entry name" value="ELK"/>
    <property type="match status" value="1"/>
</dbReference>
<feature type="domain" description="Homeobox" evidence="8">
    <location>
        <begin position="302"/>
        <end position="365"/>
    </location>
</feature>
<feature type="region of interest" description="Disordered" evidence="7">
    <location>
        <begin position="21"/>
        <end position="46"/>
    </location>
</feature>
<dbReference type="Pfam" id="PF03790">
    <property type="entry name" value="KNOX1"/>
    <property type="match status" value="1"/>
</dbReference>
<evidence type="ECO:0000256" key="5">
    <source>
        <dbReference type="PROSITE-ProRule" id="PRU00108"/>
    </source>
</evidence>
<dbReference type="InterPro" id="IPR005541">
    <property type="entry name" value="KNOX2"/>
</dbReference>
<comment type="similarity">
    <text evidence="6">Belongs to the TALE/KNOX homeobox family.</text>
</comment>
<feature type="compositionally biased region" description="Polar residues" evidence="7">
    <location>
        <begin position="364"/>
        <end position="373"/>
    </location>
</feature>
<sequence length="379" mass="42930">MKYVVKLCVLENCSLSQEMDMPDENSPILRTSLPEQSSSDVKPLEHQQPPTWLNREILLPQSQYTVAGAGENLQSNSNQWLSRSILQRNISDVQASNDSDLNKDEFGESEVVNWQNAGYKAEILAHPLFEQLLSAHVACLRIATPVDQLPRIDAQLAQSQQVVGKYSCLGHGNLADDKELDQFLTHYVLLLCSFKEQLQQHVRVHAMEAVMACWEIEQSLQSLTGVSPGEGTGATMSDDEDEQVDSDANLFEGSLDGHDSMGFGPLIPTESERSLMERVRQELKHELKQGYKEKLVGIREEILRKRRAGKLPGDTTSVLKAWWQSHSKWPYPTEEDKAKLVQETGLQLKQINNWFINQRKRNWHSNPSSSTALKSKRKR</sequence>
<proteinExistence type="inferred from homology"/>
<gene>
    <name evidence="10" type="ORF">RDI58_019940</name>
</gene>
<dbReference type="InterPro" id="IPR001356">
    <property type="entry name" value="HD"/>
</dbReference>
<dbReference type="SMART" id="SM01188">
    <property type="entry name" value="ELK"/>
    <property type="match status" value="1"/>
</dbReference>
<evidence type="ECO:0000313" key="10">
    <source>
        <dbReference type="EMBL" id="KAK6782144.1"/>
    </source>
</evidence>